<dbReference type="InterPro" id="IPR009057">
    <property type="entry name" value="Homeodomain-like_sf"/>
</dbReference>
<dbReference type="SUPFAM" id="SSF53098">
    <property type="entry name" value="Ribonuclease H-like"/>
    <property type="match status" value="1"/>
</dbReference>
<evidence type="ECO:0000313" key="4">
    <source>
        <dbReference type="Proteomes" id="UP000427281"/>
    </source>
</evidence>
<dbReference type="EMBL" id="CP043930">
    <property type="protein sequence ID" value="QGQ24666.1"/>
    <property type="molecule type" value="Genomic_DNA"/>
</dbReference>
<dbReference type="InterPro" id="IPR048020">
    <property type="entry name" value="Transpos_IS3"/>
</dbReference>
<dbReference type="InterPro" id="IPR002514">
    <property type="entry name" value="Transposase_8"/>
</dbReference>
<gene>
    <name evidence="3" type="ORF">F1728_19110</name>
</gene>
<dbReference type="GO" id="GO:0015074">
    <property type="term" value="P:DNA integration"/>
    <property type="evidence" value="ECO:0007669"/>
    <property type="project" value="InterPro"/>
</dbReference>
<evidence type="ECO:0000259" key="2">
    <source>
        <dbReference type="PROSITE" id="PS50994"/>
    </source>
</evidence>
<dbReference type="KEGG" id="gim:F1728_19110"/>
<dbReference type="AlphaFoldDB" id="A0A6I6AF84"/>
<dbReference type="GO" id="GO:0003677">
    <property type="term" value="F:DNA binding"/>
    <property type="evidence" value="ECO:0007669"/>
    <property type="project" value="InterPro"/>
</dbReference>
<dbReference type="PROSITE" id="PS50994">
    <property type="entry name" value="INTEGRASE"/>
    <property type="match status" value="1"/>
</dbReference>
<dbReference type="PANTHER" id="PTHR47515">
    <property type="entry name" value="LOW CALCIUM RESPONSE LOCUS PROTEIN T"/>
    <property type="match status" value="1"/>
</dbReference>
<dbReference type="GO" id="GO:0004803">
    <property type="term" value="F:transposase activity"/>
    <property type="evidence" value="ECO:0007669"/>
    <property type="project" value="InterPro"/>
</dbReference>
<evidence type="ECO:0000256" key="1">
    <source>
        <dbReference type="SAM" id="Coils"/>
    </source>
</evidence>
<keyword evidence="4" id="KW-1185">Reference proteome</keyword>
<dbReference type="Pfam" id="PF13683">
    <property type="entry name" value="rve_3"/>
    <property type="match status" value="1"/>
</dbReference>
<sequence>MKRKRYTEEQIAFALRQAESGSTVAEVTRKMGISEQTFYRWKKKYAGMGVAELRRLKQLEEENKKLKQLVADLSLDKKMLLDVVQGKVLRSDRRRVVVKRLQAGYSQSERRVCRALNFPRASHRYKSVRDERTELRIRLRDLAGTRVHYGYRRLHILLQREGWHVNHKLVYRLYVEEGLQMRRKRPRRNRSCQVRKTREQVSRTNESWSMDFMADQLFNGQRFRLLTLVDNFSRESLAIQVGTRLTGDDVVKALDRIKEARGCPQSIRVDNGPELFISKSLDWWAYFNKVTLDFSRLGKPTDNAYIESFNGRVRQECLNQHWFLSLADAQEQIDQWRLDYNENRPHSSLGNQTPVEFAKNSSLARQG</sequence>
<evidence type="ECO:0000313" key="3">
    <source>
        <dbReference type="EMBL" id="QGQ24666.1"/>
    </source>
</evidence>
<dbReference type="Proteomes" id="UP000427281">
    <property type="component" value="Chromosome"/>
</dbReference>
<dbReference type="Pfam" id="PF01527">
    <property type="entry name" value="HTH_Tnp_1"/>
    <property type="match status" value="1"/>
</dbReference>
<dbReference type="GO" id="GO:0006313">
    <property type="term" value="P:DNA transposition"/>
    <property type="evidence" value="ECO:0007669"/>
    <property type="project" value="InterPro"/>
</dbReference>
<feature type="coiled-coil region" evidence="1">
    <location>
        <begin position="49"/>
        <end position="76"/>
    </location>
</feature>
<name>A0A6I6AF84_9PLAN</name>
<keyword evidence="1" id="KW-0175">Coiled coil</keyword>
<reference evidence="3 4" key="1">
    <citation type="submission" date="2019-09" db="EMBL/GenBank/DDBJ databases">
        <title>Gimesia benthica sp. nov., a novel bacterium isolated from deep-sea water of the Northwest Indian Ocean.</title>
        <authorList>
            <person name="Dai X."/>
        </authorList>
    </citation>
    <scope>NUCLEOTIDE SEQUENCE [LARGE SCALE GENOMIC DNA]</scope>
    <source>
        <strain evidence="3 4">E7</strain>
    </source>
</reference>
<dbReference type="PANTHER" id="PTHR47515:SF1">
    <property type="entry name" value="BLR2054 PROTEIN"/>
    <property type="match status" value="1"/>
</dbReference>
<dbReference type="Pfam" id="PF13276">
    <property type="entry name" value="HTH_21"/>
    <property type="match status" value="1"/>
</dbReference>
<dbReference type="RefSeq" id="WP_155365437.1">
    <property type="nucleotide sequence ID" value="NZ_CP043930.1"/>
</dbReference>
<dbReference type="SUPFAM" id="SSF46689">
    <property type="entry name" value="Homeodomain-like"/>
    <property type="match status" value="1"/>
</dbReference>
<dbReference type="Gene3D" id="3.30.420.10">
    <property type="entry name" value="Ribonuclease H-like superfamily/Ribonuclease H"/>
    <property type="match status" value="1"/>
</dbReference>
<organism evidence="3 4">
    <name type="scientific">Gimesia benthica</name>
    <dbReference type="NCBI Taxonomy" id="2608982"/>
    <lineage>
        <taxon>Bacteria</taxon>
        <taxon>Pseudomonadati</taxon>
        <taxon>Planctomycetota</taxon>
        <taxon>Planctomycetia</taxon>
        <taxon>Planctomycetales</taxon>
        <taxon>Planctomycetaceae</taxon>
        <taxon>Gimesia</taxon>
    </lineage>
</organism>
<feature type="domain" description="Integrase catalytic" evidence="2">
    <location>
        <begin position="195"/>
        <end position="362"/>
    </location>
</feature>
<accession>A0A6I6AF84</accession>
<dbReference type="InterPro" id="IPR025948">
    <property type="entry name" value="HTH-like_dom"/>
</dbReference>
<protein>
    <submittedName>
        <fullName evidence="3">IS3 family transposase</fullName>
    </submittedName>
</protein>
<dbReference type="InterPro" id="IPR036397">
    <property type="entry name" value="RNaseH_sf"/>
</dbReference>
<proteinExistence type="predicted"/>
<dbReference type="InterPro" id="IPR001584">
    <property type="entry name" value="Integrase_cat-core"/>
</dbReference>
<dbReference type="NCBIfam" id="NF033516">
    <property type="entry name" value="transpos_IS3"/>
    <property type="match status" value="1"/>
</dbReference>
<dbReference type="InterPro" id="IPR012337">
    <property type="entry name" value="RNaseH-like_sf"/>
</dbReference>